<proteinExistence type="predicted"/>
<reference evidence="2 3" key="1">
    <citation type="submission" date="2019-03" db="EMBL/GenBank/DDBJ databases">
        <title>Whole genome sequence of Arthrobacter sp JH1-1.</title>
        <authorList>
            <person name="Trinh H.N."/>
        </authorList>
    </citation>
    <scope>NUCLEOTIDE SEQUENCE [LARGE SCALE GENOMIC DNA]</scope>
    <source>
        <strain evidence="2 3">JH1-1</strain>
    </source>
</reference>
<dbReference type="Pfam" id="PF10067">
    <property type="entry name" value="DUF2306"/>
    <property type="match status" value="1"/>
</dbReference>
<gene>
    <name evidence="2" type="ORF">E1809_19840</name>
</gene>
<protein>
    <submittedName>
        <fullName evidence="2">DUF2306 domain-containing protein</fullName>
    </submittedName>
</protein>
<sequence length="183" mass="19784">MGNLSVLVVSHLVAALYVIAIGPVQILRPRRDRLHRTMGYLWVSAMYYVCLSSFWIVSEGHFTWLHALSAFTLVTVTLGLMAAIKGNIRAHRGNMIGSFFGTLIAFGFAVGVPGRSLPRLMASNPGTGIFVALLVIVSVGVVYLSLFRGSRSRAKAGPGAPRRRAEVGRIVPAGEAVRRVPVR</sequence>
<evidence type="ECO:0000313" key="2">
    <source>
        <dbReference type="EMBL" id="TDF91772.1"/>
    </source>
</evidence>
<keyword evidence="1" id="KW-0472">Membrane</keyword>
<dbReference type="EMBL" id="SMRU01000027">
    <property type="protein sequence ID" value="TDF91772.1"/>
    <property type="molecule type" value="Genomic_DNA"/>
</dbReference>
<feature type="transmembrane region" description="Helical" evidence="1">
    <location>
        <begin position="64"/>
        <end position="84"/>
    </location>
</feature>
<feature type="transmembrane region" description="Helical" evidence="1">
    <location>
        <begin position="96"/>
        <end position="114"/>
    </location>
</feature>
<dbReference type="InterPro" id="IPR018750">
    <property type="entry name" value="DUF2306_membrane"/>
</dbReference>
<feature type="transmembrane region" description="Helical" evidence="1">
    <location>
        <begin position="126"/>
        <end position="146"/>
    </location>
</feature>
<feature type="transmembrane region" description="Helical" evidence="1">
    <location>
        <begin position="39"/>
        <end position="58"/>
    </location>
</feature>
<accession>A0A4R5KAA0</accession>
<keyword evidence="1" id="KW-1133">Transmembrane helix</keyword>
<evidence type="ECO:0000256" key="1">
    <source>
        <dbReference type="SAM" id="Phobius"/>
    </source>
</evidence>
<dbReference type="RefSeq" id="WP_133205970.1">
    <property type="nucleotide sequence ID" value="NZ_SMRU01000027.1"/>
</dbReference>
<name>A0A4R5KAA0_9MICC</name>
<feature type="transmembrane region" description="Helical" evidence="1">
    <location>
        <begin position="6"/>
        <end position="27"/>
    </location>
</feature>
<evidence type="ECO:0000313" key="3">
    <source>
        <dbReference type="Proteomes" id="UP000295511"/>
    </source>
</evidence>
<dbReference type="AlphaFoldDB" id="A0A4R5KAA0"/>
<comment type="caution">
    <text evidence="2">The sequence shown here is derived from an EMBL/GenBank/DDBJ whole genome shotgun (WGS) entry which is preliminary data.</text>
</comment>
<organism evidence="2 3">
    <name type="scientific">Arthrobacter terricola</name>
    <dbReference type="NCBI Taxonomy" id="2547396"/>
    <lineage>
        <taxon>Bacteria</taxon>
        <taxon>Bacillati</taxon>
        <taxon>Actinomycetota</taxon>
        <taxon>Actinomycetes</taxon>
        <taxon>Micrococcales</taxon>
        <taxon>Micrococcaceae</taxon>
        <taxon>Arthrobacter</taxon>
    </lineage>
</organism>
<keyword evidence="3" id="KW-1185">Reference proteome</keyword>
<dbReference type="OrthoDB" id="3749011at2"/>
<keyword evidence="1" id="KW-0812">Transmembrane</keyword>
<dbReference type="Proteomes" id="UP000295511">
    <property type="component" value="Unassembled WGS sequence"/>
</dbReference>